<comment type="caution">
    <text evidence="4">The sequence shown here is derived from an EMBL/GenBank/DDBJ whole genome shotgun (WGS) entry which is preliminary data.</text>
</comment>
<dbReference type="Proteomes" id="UP001183582">
    <property type="component" value="Unassembled WGS sequence"/>
</dbReference>
<dbReference type="CDD" id="cd11614">
    <property type="entry name" value="SAF_CpaB_FlgA_like"/>
    <property type="match status" value="1"/>
</dbReference>
<dbReference type="GeneID" id="301459561"/>
<protein>
    <recommendedName>
        <fullName evidence="2">SAF domain-containing protein</fullName>
    </recommendedName>
</protein>
<reference evidence="4 6" key="1">
    <citation type="submission" date="2021-06" db="EMBL/GenBank/DDBJ databases">
        <title>Genome-based taxonomic framework of Microbacterium strains isolated from marine environment, the description of four new species and reclassification of four preexisting species.</title>
        <authorList>
            <person name="Lee S.D."/>
            <person name="Kim S.-M."/>
            <person name="Byeon Y.-S."/>
            <person name="Yang H.L."/>
            <person name="Kim I.S."/>
        </authorList>
    </citation>
    <scope>NUCLEOTIDE SEQUENCE [LARGE SCALE GENOMIC DNA]</scope>
    <source>
        <strain evidence="3">KACC 20510</strain>
        <strain evidence="4 6">KACC 20514</strain>
    </source>
</reference>
<name>A0AAJ2LXH9_9MICO</name>
<keyword evidence="1" id="KW-0472">Membrane</keyword>
<accession>A0AAJ2LXH9</accession>
<keyword evidence="5" id="KW-1185">Reference proteome</keyword>
<organism evidence="4 6">
    <name type="scientific">Microbacterium aurantiacum</name>
    <dbReference type="NCBI Taxonomy" id="162393"/>
    <lineage>
        <taxon>Bacteria</taxon>
        <taxon>Bacillati</taxon>
        <taxon>Actinomycetota</taxon>
        <taxon>Actinomycetes</taxon>
        <taxon>Micrococcales</taxon>
        <taxon>Microbacteriaceae</taxon>
        <taxon>Microbacterium</taxon>
    </lineage>
</organism>
<dbReference type="InterPro" id="IPR013974">
    <property type="entry name" value="SAF"/>
</dbReference>
<feature type="transmembrane region" description="Helical" evidence="1">
    <location>
        <begin position="20"/>
        <end position="38"/>
    </location>
</feature>
<feature type="domain" description="SAF" evidence="2">
    <location>
        <begin position="45"/>
        <end position="107"/>
    </location>
</feature>
<dbReference type="Proteomes" id="UP001172731">
    <property type="component" value="Unassembled WGS sequence"/>
</dbReference>
<evidence type="ECO:0000313" key="5">
    <source>
        <dbReference type="Proteomes" id="UP001172731"/>
    </source>
</evidence>
<evidence type="ECO:0000259" key="2">
    <source>
        <dbReference type="SMART" id="SM00858"/>
    </source>
</evidence>
<evidence type="ECO:0000313" key="4">
    <source>
        <dbReference type="EMBL" id="MDS0246897.1"/>
    </source>
</evidence>
<keyword evidence="1" id="KW-1133">Transmembrane helix</keyword>
<dbReference type="AlphaFoldDB" id="A0AAJ2LXH9"/>
<evidence type="ECO:0000313" key="6">
    <source>
        <dbReference type="Proteomes" id="UP001183582"/>
    </source>
</evidence>
<proteinExistence type="predicted"/>
<gene>
    <name evidence="3" type="ORF">KZC48_04030</name>
    <name evidence="4" type="ORF">KZC50_14965</name>
</gene>
<dbReference type="SMART" id="SM00858">
    <property type="entry name" value="SAF"/>
    <property type="match status" value="1"/>
</dbReference>
<sequence length="209" mass="21131">MTAAVSSRPTRASARPDLRLILGIILVLASILGVWFTVQAARTTAPAYVATRTIVPGEAVTADVVRSVEVSLGGLSESYLSTADVESGLVATRTIEVGELVPAAAVGSADAARTTRVVVRSAVDVPASVAAGTVVEVWAAPQRERGVYDAPRILVADATVVSVARDESMIGGGAAQLELVIPRSDVAAALTAMSDQSALSVVPVAGAGS</sequence>
<dbReference type="Pfam" id="PF08666">
    <property type="entry name" value="SAF"/>
    <property type="match status" value="1"/>
</dbReference>
<dbReference type="RefSeq" id="WP_236968298.1">
    <property type="nucleotide sequence ID" value="NZ_BAAAGR010000005.1"/>
</dbReference>
<dbReference type="EMBL" id="JAHWXH010000004">
    <property type="protein sequence ID" value="MDS0246897.1"/>
    <property type="molecule type" value="Genomic_DNA"/>
</dbReference>
<dbReference type="EMBL" id="JAHWXI010000003">
    <property type="protein sequence ID" value="MDN4463574.1"/>
    <property type="molecule type" value="Genomic_DNA"/>
</dbReference>
<evidence type="ECO:0000256" key="1">
    <source>
        <dbReference type="SAM" id="Phobius"/>
    </source>
</evidence>
<evidence type="ECO:0000313" key="3">
    <source>
        <dbReference type="EMBL" id="MDN4463574.1"/>
    </source>
</evidence>
<keyword evidence="1" id="KW-0812">Transmembrane</keyword>